<keyword evidence="2" id="KW-1185">Reference proteome</keyword>
<reference evidence="1" key="1">
    <citation type="submission" date="2022-07" db="EMBL/GenBank/DDBJ databases">
        <title>Phylogenomic reconstructions and comparative analyses of Kickxellomycotina fungi.</title>
        <authorList>
            <person name="Reynolds N.K."/>
            <person name="Stajich J.E."/>
            <person name="Barry K."/>
            <person name="Grigoriev I.V."/>
            <person name="Crous P."/>
            <person name="Smith M.E."/>
        </authorList>
    </citation>
    <scope>NUCLEOTIDE SEQUENCE</scope>
    <source>
        <strain evidence="1">NRRL 5244</strain>
    </source>
</reference>
<proteinExistence type="predicted"/>
<gene>
    <name evidence="1" type="ORF">FBU59_004449</name>
</gene>
<evidence type="ECO:0000313" key="2">
    <source>
        <dbReference type="Proteomes" id="UP001150603"/>
    </source>
</evidence>
<sequence length="478" mass="51611">MGLGIGGLVFSPLTRFLLEKTGTSGSLRWLSLISLIGVTLASLGVHSKKHERASDLVISSIRWSKRLETEFENLPEDGFDSDQEVDYPQYCRESRMLLRGDTMRDSEEGCGGDILATEEEISEILEAKFAAVTPHAGNRYSSGDKDDKVADSSEDMRSGKGDIMSESSEDEGEFPLKGKMAYFAEEELAEPKPVKHVHFSPSTLKMLTLERLEGMHGSNSDQNVSELLSARKRANERARVRRSRKRVTRAVSKRISMPLMSKSSAKDPEVSSSGGSQRSARSVLRSWRFWFLSLGVGIGQAGWYIVLLFMTSIGVSIGLDVHSAAIILGAINGASAMGQFMAGYAADVVGPVNSLLLFTLIATVSNAILFVPKLTFHSLLAYACLCGVSIGAADPLAVMAGVTQFGRSRAASTTGMMYGSVGFLVLITAPSARVVLSTIGGGQNYLPVYVMIVAMFALSTLLLLVLRLRISCQLAVRA</sequence>
<dbReference type="Proteomes" id="UP001150603">
    <property type="component" value="Unassembled WGS sequence"/>
</dbReference>
<name>A0ACC1J5M2_9FUNG</name>
<comment type="caution">
    <text evidence="1">The sequence shown here is derived from an EMBL/GenBank/DDBJ whole genome shotgun (WGS) entry which is preliminary data.</text>
</comment>
<protein>
    <submittedName>
        <fullName evidence="1">Uncharacterized protein</fullName>
    </submittedName>
</protein>
<accession>A0ACC1J5M2</accession>
<dbReference type="EMBL" id="JANBPW010003186">
    <property type="protein sequence ID" value="KAJ1938404.1"/>
    <property type="molecule type" value="Genomic_DNA"/>
</dbReference>
<organism evidence="1 2">
    <name type="scientific">Linderina macrospora</name>
    <dbReference type="NCBI Taxonomy" id="4868"/>
    <lineage>
        <taxon>Eukaryota</taxon>
        <taxon>Fungi</taxon>
        <taxon>Fungi incertae sedis</taxon>
        <taxon>Zoopagomycota</taxon>
        <taxon>Kickxellomycotina</taxon>
        <taxon>Kickxellomycetes</taxon>
        <taxon>Kickxellales</taxon>
        <taxon>Kickxellaceae</taxon>
        <taxon>Linderina</taxon>
    </lineage>
</organism>
<evidence type="ECO:0000313" key="1">
    <source>
        <dbReference type="EMBL" id="KAJ1938404.1"/>
    </source>
</evidence>